<dbReference type="PROSITE" id="PS51257">
    <property type="entry name" value="PROKAR_LIPOPROTEIN"/>
    <property type="match status" value="1"/>
</dbReference>
<comment type="caution">
    <text evidence="2">The sequence shown here is derived from an EMBL/GenBank/DDBJ whole genome shotgun (WGS) entry which is preliminary data.</text>
</comment>
<keyword evidence="3" id="KW-1185">Reference proteome</keyword>
<evidence type="ECO:0000256" key="1">
    <source>
        <dbReference type="SAM" id="MobiDB-lite"/>
    </source>
</evidence>
<dbReference type="EMBL" id="BTTX01000001">
    <property type="protein sequence ID" value="GMU04313.1"/>
    <property type="molecule type" value="Genomic_DNA"/>
</dbReference>
<name>A0ABQ6QJW9_9BACT</name>
<reference evidence="2 3" key="1">
    <citation type="journal article" date="2024" name="Arch. Microbiol.">
        <title>Corallococcus caeni sp. nov., a novel myxobacterium isolated from activated sludge.</title>
        <authorList>
            <person name="Tomita S."/>
            <person name="Nakai R."/>
            <person name="Kuroda K."/>
            <person name="Kurashita H."/>
            <person name="Hatamoto M."/>
            <person name="Yamaguchi T."/>
            <person name="Narihiro T."/>
        </authorList>
    </citation>
    <scope>NUCLEOTIDE SEQUENCE [LARGE SCALE GENOMIC DNA]</scope>
    <source>
        <strain evidence="2 3">NO1</strain>
    </source>
</reference>
<sequence>MRVCVGGSGFWGILGLLAVAGCSESGTPREAAPAASPPVLTEHRPQANGTGRMALGEDCTQGSHSDCASGLCLHAAPGGAARAEAGYFCSRTCQKPTDCPTDWRCQQLLPTTPERLCVPPSTWKAAAAAPRAPETNR</sequence>
<organism evidence="2 3">
    <name type="scientific">Corallococcus caeni</name>
    <dbReference type="NCBI Taxonomy" id="3082388"/>
    <lineage>
        <taxon>Bacteria</taxon>
        <taxon>Pseudomonadati</taxon>
        <taxon>Myxococcota</taxon>
        <taxon>Myxococcia</taxon>
        <taxon>Myxococcales</taxon>
        <taxon>Cystobacterineae</taxon>
        <taxon>Myxococcaceae</taxon>
        <taxon>Corallococcus</taxon>
    </lineage>
</organism>
<dbReference type="Proteomes" id="UP001342631">
    <property type="component" value="Unassembled WGS sequence"/>
</dbReference>
<evidence type="ECO:0000313" key="3">
    <source>
        <dbReference type="Proteomes" id="UP001342631"/>
    </source>
</evidence>
<protein>
    <recommendedName>
        <fullName evidence="4">Lipoprotein</fullName>
    </recommendedName>
</protein>
<accession>A0ABQ6QJW9</accession>
<gene>
    <name evidence="2" type="ORF">ASNO1_05650</name>
</gene>
<evidence type="ECO:0000313" key="2">
    <source>
        <dbReference type="EMBL" id="GMU04313.1"/>
    </source>
</evidence>
<evidence type="ECO:0008006" key="4">
    <source>
        <dbReference type="Google" id="ProtNLM"/>
    </source>
</evidence>
<proteinExistence type="predicted"/>
<feature type="region of interest" description="Disordered" evidence="1">
    <location>
        <begin position="27"/>
        <end position="55"/>
    </location>
</feature>